<keyword evidence="4" id="KW-0472">Membrane</keyword>
<dbReference type="Pfam" id="PF07980">
    <property type="entry name" value="SusD_RagB"/>
    <property type="match status" value="1"/>
</dbReference>
<comment type="similarity">
    <text evidence="2">Belongs to the SusD family.</text>
</comment>
<feature type="domain" description="RagB/SusD" evidence="8">
    <location>
        <begin position="342"/>
        <end position="497"/>
    </location>
</feature>
<dbReference type="SUPFAM" id="SSF48452">
    <property type="entry name" value="TPR-like"/>
    <property type="match status" value="1"/>
</dbReference>
<dbReference type="InterPro" id="IPR012944">
    <property type="entry name" value="SusD_RagB_dom"/>
</dbReference>
<dbReference type="InterPro" id="IPR033985">
    <property type="entry name" value="SusD-like_N"/>
</dbReference>
<dbReference type="GO" id="GO:0009279">
    <property type="term" value="C:cell outer membrane"/>
    <property type="evidence" value="ECO:0007669"/>
    <property type="project" value="UniProtKB-SubCell"/>
</dbReference>
<feature type="chain" id="PRO_5042880190" evidence="7">
    <location>
        <begin position="19"/>
        <end position="523"/>
    </location>
</feature>
<dbReference type="Proteomes" id="UP001310022">
    <property type="component" value="Unassembled WGS sequence"/>
</dbReference>
<dbReference type="AlphaFoldDB" id="A0AAN5AN53"/>
<protein>
    <submittedName>
        <fullName evidence="10">Membrane protein</fullName>
    </submittedName>
</protein>
<organism evidence="10 11">
    <name type="scientific">Persicobacter diffluens</name>
    <dbReference type="NCBI Taxonomy" id="981"/>
    <lineage>
        <taxon>Bacteria</taxon>
        <taxon>Pseudomonadati</taxon>
        <taxon>Bacteroidota</taxon>
        <taxon>Cytophagia</taxon>
        <taxon>Cytophagales</taxon>
        <taxon>Persicobacteraceae</taxon>
        <taxon>Persicobacter</taxon>
    </lineage>
</organism>
<comment type="subcellular location">
    <subcellularLocation>
        <location evidence="1">Cell outer membrane</location>
    </subcellularLocation>
</comment>
<dbReference type="CDD" id="cd08977">
    <property type="entry name" value="SusD"/>
    <property type="match status" value="1"/>
</dbReference>
<evidence type="ECO:0000256" key="2">
    <source>
        <dbReference type="ARBA" id="ARBA00006275"/>
    </source>
</evidence>
<sequence>MKKLSYIFCGLMIFTLQACFNLDLDPLDKVTEASYFKTREDFDGATFAAYSSWQKLYQIRQAMPNVNFSEWIRLSNLVDDAVEGVLFETQQGMREDVRELDELDFRPTFQSIQAIYAYVYEGIMRANTIIEKVEEENELTDAEKKAFRAEAKFIRGFLHFQALKLWGTPPLVLKRITDVNEASQPNASQEDLYKSILADFEEAYTNLPESWDSNNLGRASKWTAKAFMGKVNVWKKDWPAAIADFEAIEKAGAYQLMVDYEDVFAADNQNNAESIFEIQAGVIPGENNPWIGEDEGSGHGEGNQRAYFNGICRRVPPNRILQDSQGNEASIQSIGIFEASPAFVAKFEAGDLRKEVSVYFDGDVYYNLDGAEVLYEPFRTDYTISQTGHHIKKYNGRRSVTPDGPFDGRTVINNERFYRYAEMILLYAEALIEQGREAEALVQINRIRARAGLGESTLNATAALHHEKHMELAFEGQRFFDVVRWGIGAQVYGEKWTDKVVLFPFPQAEVARSGGLLKQNIGY</sequence>
<dbReference type="PROSITE" id="PS51257">
    <property type="entry name" value="PROKAR_LIPOPROTEIN"/>
    <property type="match status" value="1"/>
</dbReference>
<dbReference type="Gene3D" id="1.25.40.390">
    <property type="match status" value="1"/>
</dbReference>
<keyword evidence="6" id="KW-0175">Coiled coil</keyword>
<evidence type="ECO:0000259" key="8">
    <source>
        <dbReference type="Pfam" id="PF07980"/>
    </source>
</evidence>
<dbReference type="Pfam" id="PF14322">
    <property type="entry name" value="SusD-like_3"/>
    <property type="match status" value="1"/>
</dbReference>
<reference evidence="10 11" key="1">
    <citation type="submission" date="2021-12" db="EMBL/GenBank/DDBJ databases">
        <title>Genome sequencing of bacteria with rrn-lacking chromosome and rrn-plasmid.</title>
        <authorList>
            <person name="Anda M."/>
            <person name="Iwasaki W."/>
        </authorList>
    </citation>
    <scope>NUCLEOTIDE SEQUENCE [LARGE SCALE GENOMIC DNA]</scope>
    <source>
        <strain evidence="10 11">NBRC 15940</strain>
    </source>
</reference>
<keyword evidence="5" id="KW-0998">Cell outer membrane</keyword>
<evidence type="ECO:0000256" key="1">
    <source>
        <dbReference type="ARBA" id="ARBA00004442"/>
    </source>
</evidence>
<feature type="domain" description="SusD-like N-terminal" evidence="9">
    <location>
        <begin position="51"/>
        <end position="231"/>
    </location>
</feature>
<feature type="signal peptide" evidence="7">
    <location>
        <begin position="1"/>
        <end position="18"/>
    </location>
</feature>
<name>A0AAN5AN53_9BACT</name>
<dbReference type="InterPro" id="IPR011990">
    <property type="entry name" value="TPR-like_helical_dom_sf"/>
</dbReference>
<accession>A0AAN5AN53</accession>
<evidence type="ECO:0000313" key="10">
    <source>
        <dbReference type="EMBL" id="GJM63026.1"/>
    </source>
</evidence>
<gene>
    <name evidence="10" type="ORF">PEDI_35780</name>
</gene>
<dbReference type="EMBL" id="BQKE01000002">
    <property type="protein sequence ID" value="GJM63026.1"/>
    <property type="molecule type" value="Genomic_DNA"/>
</dbReference>
<evidence type="ECO:0000313" key="11">
    <source>
        <dbReference type="Proteomes" id="UP001310022"/>
    </source>
</evidence>
<keyword evidence="3 7" id="KW-0732">Signal</keyword>
<evidence type="ECO:0000259" key="9">
    <source>
        <dbReference type="Pfam" id="PF14322"/>
    </source>
</evidence>
<evidence type="ECO:0000256" key="5">
    <source>
        <dbReference type="ARBA" id="ARBA00023237"/>
    </source>
</evidence>
<evidence type="ECO:0000256" key="4">
    <source>
        <dbReference type="ARBA" id="ARBA00023136"/>
    </source>
</evidence>
<dbReference type="RefSeq" id="WP_338238242.1">
    <property type="nucleotide sequence ID" value="NZ_BQKE01000002.1"/>
</dbReference>
<evidence type="ECO:0000256" key="3">
    <source>
        <dbReference type="ARBA" id="ARBA00022729"/>
    </source>
</evidence>
<feature type="coiled-coil region" evidence="6">
    <location>
        <begin position="123"/>
        <end position="152"/>
    </location>
</feature>
<keyword evidence="11" id="KW-1185">Reference proteome</keyword>
<evidence type="ECO:0000256" key="7">
    <source>
        <dbReference type="SAM" id="SignalP"/>
    </source>
</evidence>
<evidence type="ECO:0000256" key="6">
    <source>
        <dbReference type="SAM" id="Coils"/>
    </source>
</evidence>
<proteinExistence type="inferred from homology"/>
<comment type="caution">
    <text evidence="10">The sequence shown here is derived from an EMBL/GenBank/DDBJ whole genome shotgun (WGS) entry which is preliminary data.</text>
</comment>